<evidence type="ECO:0000313" key="2">
    <source>
        <dbReference type="Proteomes" id="UP000632138"/>
    </source>
</evidence>
<name>A0ABS2ASM4_9ACTN</name>
<comment type="caution">
    <text evidence="1">The sequence shown here is derived from an EMBL/GenBank/DDBJ whole genome shotgun (WGS) entry which is preliminary data.</text>
</comment>
<protein>
    <submittedName>
        <fullName evidence="1">Uncharacterized protein</fullName>
    </submittedName>
</protein>
<sequence length="58" mass="5951">MFRVAGFGTSYFGGQAAVPMSPGSRPAVPPATPNDGVLMREFAGTPVQHLVAAHPSDP</sequence>
<dbReference type="Proteomes" id="UP000632138">
    <property type="component" value="Unassembled WGS sequence"/>
</dbReference>
<evidence type="ECO:0000313" key="1">
    <source>
        <dbReference type="EMBL" id="MBM2622373.1"/>
    </source>
</evidence>
<reference evidence="1 2" key="1">
    <citation type="submission" date="2021-01" db="EMBL/GenBank/DDBJ databases">
        <title>Actinoplanes sp. nov. LDG1-06 isolated from lichen.</title>
        <authorList>
            <person name="Saeng-In P."/>
            <person name="Phongsopitanun W."/>
            <person name="Kanchanasin P."/>
            <person name="Yuki M."/>
            <person name="Kudo T."/>
            <person name="Ohkuma M."/>
            <person name="Tanasupawat S."/>
        </authorList>
    </citation>
    <scope>NUCLEOTIDE SEQUENCE [LARGE SCALE GENOMIC DNA]</scope>
    <source>
        <strain evidence="1 2">LDG1-06</strain>
    </source>
</reference>
<proteinExistence type="predicted"/>
<gene>
    <name evidence="1" type="ORF">JIG36_43415</name>
</gene>
<organism evidence="1 2">
    <name type="scientific">Paractinoplanes ovalisporus</name>
    <dbReference type="NCBI Taxonomy" id="2810368"/>
    <lineage>
        <taxon>Bacteria</taxon>
        <taxon>Bacillati</taxon>
        <taxon>Actinomycetota</taxon>
        <taxon>Actinomycetes</taxon>
        <taxon>Micromonosporales</taxon>
        <taxon>Micromonosporaceae</taxon>
        <taxon>Paractinoplanes</taxon>
    </lineage>
</organism>
<accession>A0ABS2ASM4</accession>
<dbReference type="RefSeq" id="WP_203382723.1">
    <property type="nucleotide sequence ID" value="NZ_JAENHP010000025.1"/>
</dbReference>
<keyword evidence="2" id="KW-1185">Reference proteome</keyword>
<dbReference type="EMBL" id="JAENHP010000025">
    <property type="protein sequence ID" value="MBM2622373.1"/>
    <property type="molecule type" value="Genomic_DNA"/>
</dbReference>